<sequence length="564" mass="64692">MKRYFTILITCFQIAFASLSSAQVLPVGIPQLEDYYRRQQLLGKLDSTISFSVRPLTNAALKQRNIYNPDSSYIDNSQYYFADGKGMVQIMPATWQNQLTTAFPYGWNDGGMIPAVGYQTALSAGIYAQYKWLSIQLRPEFVFAENRDYQGYQGRDINDWSYWWARAGNQIDAPERFGENGYTRLLAGQSSIRATFDPISVGISTENLWWGPGMRNSLLMSNSAPGFLHATINTTRPIRTGIGSFEGQMVAGKLEASGFLPVNPSDDNYFNRYYRPKPDDWRYFSGFVLSYQPKWVPGLSLGMVRSFTVYSDDMGNKLGDYIPFFQSGSKASFGDPTDSLNAADDKAQDQLVSFFLRWVIPEANFEIYGEYGRNDHPWNSRDLVVNPNHTRAYTFGLRKLVALQNYHQDLLSINFEMTQMSPGRSANNRPSGNWYRHYQVRDGYTNLGQIMGAGMGLGNDVQALNVSILRGMKQVGVQFERMVHNNDLFYSTPKDMRANWVDFGMAAHGVYDYKNFLFTGKIQYIHANNYQYQFEEKPDLNNFWKYETFNRANWHLQLGAMYRF</sequence>
<evidence type="ECO:0000256" key="1">
    <source>
        <dbReference type="SAM" id="SignalP"/>
    </source>
</evidence>
<accession>F4C898</accession>
<gene>
    <name evidence="2" type="ordered locus">Sph21_1808</name>
</gene>
<dbReference type="PATRIC" id="fig|743722.3.peg.1933"/>
<proteinExistence type="predicted"/>
<dbReference type="KEGG" id="shg:Sph21_1808"/>
<feature type="chain" id="PRO_5003307542" description="Capsule assembly Wzi family protein" evidence="1">
    <location>
        <begin position="23"/>
        <end position="564"/>
    </location>
</feature>
<dbReference type="InterPro" id="IPR026950">
    <property type="entry name" value="Caps_assemb_Wzi"/>
</dbReference>
<dbReference type="Gene3D" id="2.40.160.130">
    <property type="entry name" value="Capsule assembly protein Wzi"/>
    <property type="match status" value="1"/>
</dbReference>
<dbReference type="AlphaFoldDB" id="F4C898"/>
<dbReference type="HOGENOM" id="CLU_483043_0_0_10"/>
<dbReference type="InterPro" id="IPR038636">
    <property type="entry name" value="Wzi_sf"/>
</dbReference>
<dbReference type="EMBL" id="CP002584">
    <property type="protein sequence ID" value="ADZ78370.1"/>
    <property type="molecule type" value="Genomic_DNA"/>
</dbReference>
<name>F4C898_SPHS2</name>
<dbReference type="Pfam" id="PF14052">
    <property type="entry name" value="Caps_assemb_Wzi"/>
    <property type="match status" value="1"/>
</dbReference>
<dbReference type="eggNOG" id="ENOG5030DQ4">
    <property type="taxonomic scope" value="Bacteria"/>
</dbReference>
<organism evidence="2">
    <name type="scientific">Sphingobacterium sp. (strain 21)</name>
    <dbReference type="NCBI Taxonomy" id="743722"/>
    <lineage>
        <taxon>Bacteria</taxon>
        <taxon>Pseudomonadati</taxon>
        <taxon>Bacteroidota</taxon>
        <taxon>Sphingobacteriia</taxon>
        <taxon>Sphingobacteriales</taxon>
        <taxon>Sphingobacteriaceae</taxon>
        <taxon>Sphingobacterium</taxon>
    </lineage>
</organism>
<reference evidence="2" key="1">
    <citation type="submission" date="2011-03" db="EMBL/GenBank/DDBJ databases">
        <title>Complete sequence of Sphingobacterium sp. 21.</title>
        <authorList>
            <consortium name="US DOE Joint Genome Institute"/>
            <person name="Lucas S."/>
            <person name="Copeland A."/>
            <person name="Lapidus A."/>
            <person name="Cheng J.-F."/>
            <person name="Goodwin L."/>
            <person name="Pitluck S."/>
            <person name="Davenport K."/>
            <person name="Detter J.C."/>
            <person name="Han C."/>
            <person name="Tapia R."/>
            <person name="Land M."/>
            <person name="Hauser L."/>
            <person name="Kyrpides N."/>
            <person name="Ivanova N."/>
            <person name="Ovchinnikova G."/>
            <person name="Pagani I."/>
            <person name="Siebers A.K."/>
            <person name="Allgaier M."/>
            <person name="Thelen M.P."/>
            <person name="Hugenholtz P."/>
            <person name="Woyke T."/>
        </authorList>
    </citation>
    <scope>NUCLEOTIDE SEQUENCE</scope>
    <source>
        <strain evidence="2">21</strain>
    </source>
</reference>
<feature type="signal peptide" evidence="1">
    <location>
        <begin position="1"/>
        <end position="22"/>
    </location>
</feature>
<evidence type="ECO:0000313" key="2">
    <source>
        <dbReference type="EMBL" id="ADZ78370.1"/>
    </source>
</evidence>
<dbReference type="STRING" id="743722.Sph21_1808"/>
<keyword evidence="1" id="KW-0732">Signal</keyword>
<evidence type="ECO:0008006" key="3">
    <source>
        <dbReference type="Google" id="ProtNLM"/>
    </source>
</evidence>
<protein>
    <recommendedName>
        <fullName evidence="3">Capsule assembly Wzi family protein</fullName>
    </recommendedName>
</protein>
<dbReference type="OrthoDB" id="1293009at2"/>